<dbReference type="Pfam" id="PF18950">
    <property type="entry name" value="DUF5694"/>
    <property type="match status" value="1"/>
</dbReference>
<keyword evidence="2" id="KW-1185">Reference proteome</keyword>
<sequence length="360" mass="39181">MQRLLAAITITAVVHGHVCAAEAPGAEFNPGAFKLQRGPANELLVLGTAHLSQLPKTFDPANLSLLMDRLASWQPKAIAIEALSGPQCAFLRGYRERYADTVKSYCWDPAPAAIATGLDVPGATAQVDRLLAAWPSAPSAGQRRKLASLFLAAGEPASATVQWLRLPADERHAGDGLNDQLVEILNGLREKRNEDYLIAAQLAARCGHERVYPMDDHTSDFDVADEKGYGEAIMKAWNNPFSAARKRDDETLRGGLATPAGVLAMYRAYNAGSAAERVFRADFGAALEEPSPQHFGRSYVGYWETRNLRMASNIREAVSLRPGSRTLVIVGASHKGYLESYLNQMHDVRVVSTDTLLRAE</sequence>
<accession>A0A6A7MWU3</accession>
<name>A0A6A7MWU3_9BURK</name>
<proteinExistence type="predicted"/>
<organism evidence="1 2">
    <name type="scientific">Rugamonas aquatica</name>
    <dbReference type="NCBI Taxonomy" id="2743357"/>
    <lineage>
        <taxon>Bacteria</taxon>
        <taxon>Pseudomonadati</taxon>
        <taxon>Pseudomonadota</taxon>
        <taxon>Betaproteobacteria</taxon>
        <taxon>Burkholderiales</taxon>
        <taxon>Oxalobacteraceae</taxon>
        <taxon>Telluria group</taxon>
        <taxon>Rugamonas</taxon>
    </lineage>
</organism>
<gene>
    <name evidence="1" type="ORF">GEV02_03565</name>
</gene>
<dbReference type="RefSeq" id="WP_152836537.1">
    <property type="nucleotide sequence ID" value="NZ_WHUG01000001.1"/>
</dbReference>
<dbReference type="EMBL" id="WHUG01000001">
    <property type="protein sequence ID" value="MQA37216.1"/>
    <property type="molecule type" value="Genomic_DNA"/>
</dbReference>
<comment type="caution">
    <text evidence="1">The sequence shown here is derived from an EMBL/GenBank/DDBJ whole genome shotgun (WGS) entry which is preliminary data.</text>
</comment>
<evidence type="ECO:0000313" key="2">
    <source>
        <dbReference type="Proteomes" id="UP000440498"/>
    </source>
</evidence>
<reference evidence="1 2" key="1">
    <citation type="submission" date="2019-10" db="EMBL/GenBank/DDBJ databases">
        <title>Two novel species isolated from a subtropical stream in China.</title>
        <authorList>
            <person name="Lu H."/>
        </authorList>
    </citation>
    <scope>NUCLEOTIDE SEQUENCE [LARGE SCALE GENOMIC DNA]</scope>
    <source>
        <strain evidence="1 2">FT29W</strain>
    </source>
</reference>
<evidence type="ECO:0000313" key="1">
    <source>
        <dbReference type="EMBL" id="MQA37216.1"/>
    </source>
</evidence>
<dbReference type="Proteomes" id="UP000440498">
    <property type="component" value="Unassembled WGS sequence"/>
</dbReference>
<dbReference type="AlphaFoldDB" id="A0A6A7MWU3"/>
<dbReference type="InterPro" id="IPR043749">
    <property type="entry name" value="DUF5694"/>
</dbReference>
<protein>
    <submittedName>
        <fullName evidence="1">Uncharacterized protein</fullName>
    </submittedName>
</protein>